<dbReference type="Pfam" id="PF13432">
    <property type="entry name" value="TPR_16"/>
    <property type="match status" value="1"/>
</dbReference>
<dbReference type="SUPFAM" id="SSF52540">
    <property type="entry name" value="P-loop containing nucleoside triphosphate hydrolases"/>
    <property type="match status" value="1"/>
</dbReference>
<gene>
    <name evidence="3" type="ORF">ABQJ54_17725</name>
</gene>
<organism evidence="3 4">
    <name type="scientific">Rhodanobacter lycopersici</name>
    <dbReference type="NCBI Taxonomy" id="3162487"/>
    <lineage>
        <taxon>Bacteria</taxon>
        <taxon>Pseudomonadati</taxon>
        <taxon>Pseudomonadota</taxon>
        <taxon>Gammaproteobacteria</taxon>
        <taxon>Lysobacterales</taxon>
        <taxon>Rhodanobacteraceae</taxon>
        <taxon>Rhodanobacter</taxon>
    </lineage>
</organism>
<proteinExistence type="predicted"/>
<dbReference type="SMART" id="SM00028">
    <property type="entry name" value="TPR"/>
    <property type="match status" value="4"/>
</dbReference>
<dbReference type="Pfam" id="PF13469">
    <property type="entry name" value="Sulfotransfer_3"/>
    <property type="match status" value="1"/>
</dbReference>
<reference evidence="3 4" key="1">
    <citation type="submission" date="2024-06" db="EMBL/GenBank/DDBJ databases">
        <authorList>
            <person name="Woo H."/>
        </authorList>
    </citation>
    <scope>NUCLEOTIDE SEQUENCE [LARGE SCALE GENOMIC DNA]</scope>
    <source>
        <strain evidence="3 4">Si-c</strain>
    </source>
</reference>
<sequence>MDSSDTRPLNDLLAAASRAMAAQKLATAEQILKQAVAIAPDSAEAQRLSGVVQLVRGNAGMAVGYLRRAVELKPGDFNAHMNLGSALFQCQYPDAAFASMRRACELAPDASAPWYNLGRALHIARHTEEARPALERAMALDPSHTMTRMTLANVLNGLGDIAGTVQLYRDVLKSHPNHARAWYSLVNLKTVKLDSAEVRHIRQLLERPNLSADDRVWLGFALAKSLEDQDDPAASFQTLQAANAIKRRFTSWDIAAEQQRVDNLIEAFAQPLPPAADPKLGSEVIFIACLPRSGSTLTEHILASHSQVEGANEIPDLAAVIGGESKRRQQTLAQWAPLATAEDWHRLGCEYLERTTHWRKHKPRFTDKNLGNWSLVGPVLAMLPGARVVNTRRDPLETCFACYRQLFSDGAAFTYDFESMAHYYAGYDRISRFWQQRFPERYHDHIYEDMLADPEGRIRELLAFCDLPFEPACLAFHKTTRAVRSTASAAQVRQPLQSDTARSARYGALLDPLRDLLRQLGIPG</sequence>
<keyword evidence="4" id="KW-1185">Reference proteome</keyword>
<evidence type="ECO:0000313" key="3">
    <source>
        <dbReference type="EMBL" id="MEW9573597.1"/>
    </source>
</evidence>
<dbReference type="Pfam" id="PF13181">
    <property type="entry name" value="TPR_8"/>
    <property type="match status" value="2"/>
</dbReference>
<keyword evidence="2" id="KW-0802">TPR repeat</keyword>
<keyword evidence="1" id="KW-0808">Transferase</keyword>
<dbReference type="RefSeq" id="WP_367855646.1">
    <property type="nucleotide sequence ID" value="NZ_JBFOHK010000005.1"/>
</dbReference>
<dbReference type="EMBL" id="JBFOHK010000005">
    <property type="protein sequence ID" value="MEW9573597.1"/>
    <property type="molecule type" value="Genomic_DNA"/>
</dbReference>
<dbReference type="Gene3D" id="1.25.40.10">
    <property type="entry name" value="Tetratricopeptide repeat domain"/>
    <property type="match status" value="1"/>
</dbReference>
<feature type="repeat" description="TPR" evidence="2">
    <location>
        <begin position="111"/>
        <end position="144"/>
    </location>
</feature>
<dbReference type="InterPro" id="IPR019734">
    <property type="entry name" value="TPR_rpt"/>
</dbReference>
<dbReference type="SUPFAM" id="SSF48452">
    <property type="entry name" value="TPR-like"/>
    <property type="match status" value="1"/>
</dbReference>
<evidence type="ECO:0000256" key="2">
    <source>
        <dbReference type="PROSITE-ProRule" id="PRU00339"/>
    </source>
</evidence>
<name>A0ABV3QIC9_9GAMM</name>
<evidence type="ECO:0000256" key="1">
    <source>
        <dbReference type="ARBA" id="ARBA00022679"/>
    </source>
</evidence>
<dbReference type="InterPro" id="IPR026634">
    <property type="entry name" value="TPST-like"/>
</dbReference>
<comment type="caution">
    <text evidence="3">The sequence shown here is derived from an EMBL/GenBank/DDBJ whole genome shotgun (WGS) entry which is preliminary data.</text>
</comment>
<dbReference type="InterPro" id="IPR011990">
    <property type="entry name" value="TPR-like_helical_dom_sf"/>
</dbReference>
<dbReference type="InterPro" id="IPR027417">
    <property type="entry name" value="P-loop_NTPase"/>
</dbReference>
<dbReference type="Gene3D" id="3.40.50.300">
    <property type="entry name" value="P-loop containing nucleotide triphosphate hydrolases"/>
    <property type="match status" value="1"/>
</dbReference>
<dbReference type="PANTHER" id="PTHR12788:SF10">
    <property type="entry name" value="PROTEIN-TYROSINE SULFOTRANSFERASE"/>
    <property type="match status" value="1"/>
</dbReference>
<evidence type="ECO:0000313" key="4">
    <source>
        <dbReference type="Proteomes" id="UP001556220"/>
    </source>
</evidence>
<accession>A0ABV3QIC9</accession>
<dbReference type="PANTHER" id="PTHR12788">
    <property type="entry name" value="PROTEIN-TYROSINE SULFOTRANSFERASE 2"/>
    <property type="match status" value="1"/>
</dbReference>
<dbReference type="PROSITE" id="PS50005">
    <property type="entry name" value="TPR"/>
    <property type="match status" value="1"/>
</dbReference>
<protein>
    <submittedName>
        <fullName evidence="3">Sulfotransferase</fullName>
    </submittedName>
</protein>
<dbReference type="Proteomes" id="UP001556220">
    <property type="component" value="Unassembled WGS sequence"/>
</dbReference>